<gene>
    <name evidence="1" type="ORF">HAX54_053459</name>
</gene>
<feature type="non-terminal residue" evidence="1">
    <location>
        <position position="53"/>
    </location>
</feature>
<dbReference type="EMBL" id="JACEIK010000996">
    <property type="protein sequence ID" value="MCD7464820.1"/>
    <property type="molecule type" value="Genomic_DNA"/>
</dbReference>
<proteinExistence type="predicted"/>
<organism evidence="1 2">
    <name type="scientific">Datura stramonium</name>
    <name type="common">Jimsonweed</name>
    <name type="synonym">Common thornapple</name>
    <dbReference type="NCBI Taxonomy" id="4076"/>
    <lineage>
        <taxon>Eukaryota</taxon>
        <taxon>Viridiplantae</taxon>
        <taxon>Streptophyta</taxon>
        <taxon>Embryophyta</taxon>
        <taxon>Tracheophyta</taxon>
        <taxon>Spermatophyta</taxon>
        <taxon>Magnoliopsida</taxon>
        <taxon>eudicotyledons</taxon>
        <taxon>Gunneridae</taxon>
        <taxon>Pentapetalae</taxon>
        <taxon>asterids</taxon>
        <taxon>lamiids</taxon>
        <taxon>Solanales</taxon>
        <taxon>Solanaceae</taxon>
        <taxon>Solanoideae</taxon>
        <taxon>Datureae</taxon>
        <taxon>Datura</taxon>
    </lineage>
</organism>
<accession>A0ABS8T1B2</accession>
<evidence type="ECO:0000313" key="1">
    <source>
        <dbReference type="EMBL" id="MCD7464820.1"/>
    </source>
</evidence>
<evidence type="ECO:0000313" key="2">
    <source>
        <dbReference type="Proteomes" id="UP000823775"/>
    </source>
</evidence>
<sequence length="53" mass="5897">WRTKKRVTLALCCDHCRATPVLCTRVDIVKEEATRDGSVPCCANYATTIVPCQ</sequence>
<feature type="non-terminal residue" evidence="1">
    <location>
        <position position="1"/>
    </location>
</feature>
<protein>
    <submittedName>
        <fullName evidence="1">Uncharacterized protein</fullName>
    </submittedName>
</protein>
<name>A0ABS8T1B2_DATST</name>
<comment type="caution">
    <text evidence="1">The sequence shown here is derived from an EMBL/GenBank/DDBJ whole genome shotgun (WGS) entry which is preliminary data.</text>
</comment>
<keyword evidence="2" id="KW-1185">Reference proteome</keyword>
<dbReference type="Proteomes" id="UP000823775">
    <property type="component" value="Unassembled WGS sequence"/>
</dbReference>
<reference evidence="1 2" key="1">
    <citation type="journal article" date="2021" name="BMC Genomics">
        <title>Datura genome reveals duplications of psychoactive alkaloid biosynthetic genes and high mutation rate following tissue culture.</title>
        <authorList>
            <person name="Rajewski A."/>
            <person name="Carter-House D."/>
            <person name="Stajich J."/>
            <person name="Litt A."/>
        </authorList>
    </citation>
    <scope>NUCLEOTIDE SEQUENCE [LARGE SCALE GENOMIC DNA]</scope>
    <source>
        <strain evidence="1">AR-01</strain>
    </source>
</reference>